<reference evidence="1 2" key="1">
    <citation type="submission" date="2018-06" db="EMBL/GenBank/DDBJ databases">
        <title>Genome sequencing of Flavobacterium.</title>
        <authorList>
            <person name="Baek M.-G."/>
            <person name="Yi H."/>
        </authorList>
    </citation>
    <scope>NUCLEOTIDE SEQUENCE [LARGE SCALE GENOMIC DNA]</scope>
    <source>
        <strain evidence="1 2">HYN0086</strain>
    </source>
</reference>
<dbReference type="RefSeq" id="WP_113679183.1">
    <property type="nucleotide sequence ID" value="NZ_CP030261.1"/>
</dbReference>
<dbReference type="InterPro" id="IPR043555">
    <property type="entry name" value="SRPX-like"/>
</dbReference>
<evidence type="ECO:0000313" key="1">
    <source>
        <dbReference type="EMBL" id="AXB58259.1"/>
    </source>
</evidence>
<dbReference type="OrthoDB" id="599464at2"/>
<dbReference type="Pfam" id="PF13585">
    <property type="entry name" value="CHU_C"/>
    <property type="match status" value="1"/>
</dbReference>
<name>A0A344LWG7_9FLAO</name>
<evidence type="ECO:0000313" key="2">
    <source>
        <dbReference type="Proteomes" id="UP000251561"/>
    </source>
</evidence>
<accession>A0A344LWG7</accession>
<gene>
    <name evidence="1" type="ORF">HYN86_17330</name>
</gene>
<dbReference type="KEGG" id="ffl:HYN86_17330"/>
<dbReference type="Proteomes" id="UP000251561">
    <property type="component" value="Chromosome"/>
</dbReference>
<sequence length="2191" mass="223828">MRLKITFLVLFLISPILSFTGYSIFAQSVSGAASNTGCQNSGIVTASSVGLGATPQYQLLRSGTVVAPVPGDGTQFTNDPVFTGLITGSYVVNARASTGGTVYSSTTIAVTDGYTPMVVTTPTKVAGCVGGNAVLTATVTAGKSPFTYTIATQAAPGTILQSSGSIAASTFTFNGLPANSYVVSVTDSCGQTVIGATAITNPTLTLNDIKLGYIAYPGYLPAYNCSAPLNIINSANFRYITTNTILSTADAANFTWKVKYQGQLYGKDTDGDGFSDVGGAGYPSSQSSIGMPAIATRAGIEADLANMRAVLIDNCGNTKEFPISLNYNAITSTNCGGSGIIRIGPSTLACLPIDMTFTNTANAADVITGTLTTSSGIFTGFTAGATYHVTYIDAGGNTTGDFSLPVSQNLTIPAAPNITLTQYASSANANYLGYGTLSINVSPFQVGDAISYVVTASNNSLVPIGHSGNITLDGAGYANFPKVNASDPTGTWPKGNYTLDITTACGTKSINVTVAGYAATVSESNTITSVCGGFNYVMNGTFDVPSAYQVIIFSGPSSVGQTRDLASATASLPFNGLSYGTYVFALRTKSGSLNLLTQTFTYDANNAIIVDKTNTGGYVCASGATNGVLTITATSISPPPGNVLQYALSTDGGVNYGPYQNGNTFSGLTDDTYFFRVKDDCGNIITQSAQIGVAAAPTITADGIATPATVCNAGSGTIQLDVDVLGAVSYLWAGPGINAGNQNVKDPIINYADLLVGANNITATVTFGAPCNSSTVSNLTINVNPLPTIAITNPAGVCAPNSVDITSAAITAGSDAGLTYTYFSDDIGTVPVADPAAITVADTYYIKGTNVNGCSSISPVVITINDLPLASINYLATPYCKTGTAVVEEIGIAGGTYSSDPDLIINTATGEIDLAASTVGDHTVTYTFNDGSCSNTTTTVITINALPTAAISYPNTPYCQAGTAVSTEIGILGGAYSGDAGLSIDEITGTIDLAGSTAGNHTVTYFFSDGTCSNSTTTSIVINPVTLPSALSNINAQCEATPTAPTLTDICAGTITAATTTVFPITTQGTTVVTWTFDYGNGYTQSVNQNVIIEDTFSPVMPILSDVTGQCEATPTVPIASDACTGAVTGVTTTPFPITAKGTTVVLWTFDDGNGNTSFANQNVTIIDTTAPTAPVLTDLTGECSVTPTAPTTVDNCDSAAITGTTSTSFPITAQGTTTVTWNFTDSSGNTTTVNQNVIIDDVTPPAVPVLANVTGECSATPAVPTTVDACSGTITGTTSTSFPITTQGTTAVTWSFDDGNGNISTAVQNVTIQDTFSPVMPILADVTGQCEATPTVPIASDDCAGAITGVTTTPFPITAKGTTVVLWTFDDGNGNTSFANQNVIITDTTPPTAPVLTDLTGECSLIPTAPTTVDNCDSGTITGTTSTSFPITTQGTTIVAWNFTDSSGNTTTVNQNVIIDDVTPPTAPILADVTGECSVSPAVPTALNACSGVITGSTSTIFPITTQGTTAVTWSFDDGNGNIATAVQNIIIDDVTPPVVPVLADVTGECSVSPAVPTALDACTGVITGSTSTIFPITTQGTTVVTWSFDDGNGNIATAVQNVIIDDVTPPTAPILAAVTGECSVSPTIPTALDDCAGIITGSTSTIFPITTQGTTVVTWRFDDGNGNIATAVQNIIIDDVTPPTAPILAAVTGECSVSPPIPTALDDCAGTITGSTSTIFPITTQGTTVVTWSFDDGNGNIATAAQNIIIDDNTPPAVPVLADITGQCSVTPAAPTTTDACSGLITGTTTAAFPITAVGTTIVTWTFSDANGNSVTANQNVIISQIALAGTETAVCSTANAGYTITLSVNGQAPYTAAGTGAPGTWSGNIWTSGLISAGTNYSVNLQDASACNTVTVAGVSPNCCSFNVTCPTFQPLTVSCYDEVPSQVSLTEAQFEALGNGDGQIAETNCGVIEITAANSPDPGCNANVTRTYTVTEYDDANRNGLRDAGENTILNTAICTQIIQVHDTTAPVFTETPPPAVINADCDTIPAAPAFTATDNCGSAAVSYDETRVDGDCSSRYTLIRTWTASDQCGNQNSLVQTINVSCVEEIYNAISVNGDGLNDSFVIKGIDCYPENVVKIYNRYGVIVYERNGYDNVTNPFEGFSDGRATIARGNKLPAGTYFYTLEYDSNGRKIEKAGYLYVSSQ</sequence>
<protein>
    <recommendedName>
        <fullName evidence="3">Gliding motility-associated C-terminal domain-containing protein</fullName>
    </recommendedName>
</protein>
<dbReference type="PANTHER" id="PTHR46343">
    <property type="entry name" value="HYR DOMAIN-CONTAINING PROTEIN"/>
    <property type="match status" value="1"/>
</dbReference>
<organism evidence="1 2">
    <name type="scientific">Flavobacterium fluviale</name>
    <dbReference type="NCBI Taxonomy" id="2249356"/>
    <lineage>
        <taxon>Bacteria</taxon>
        <taxon>Pseudomonadati</taxon>
        <taxon>Bacteroidota</taxon>
        <taxon>Flavobacteriia</taxon>
        <taxon>Flavobacteriales</taxon>
        <taxon>Flavobacteriaceae</taxon>
        <taxon>Flavobacterium</taxon>
    </lineage>
</organism>
<dbReference type="PANTHER" id="PTHR46343:SF2">
    <property type="entry name" value="SUSHI_VON WILLEBRAND FACTOR TYPE A_EGF_PENTRAXIN DOMAIN-CONTAINING 1"/>
    <property type="match status" value="1"/>
</dbReference>
<keyword evidence="2" id="KW-1185">Reference proteome</keyword>
<evidence type="ECO:0008006" key="3">
    <source>
        <dbReference type="Google" id="ProtNLM"/>
    </source>
</evidence>
<dbReference type="EMBL" id="CP030261">
    <property type="protein sequence ID" value="AXB58259.1"/>
    <property type="molecule type" value="Genomic_DNA"/>
</dbReference>
<proteinExistence type="predicted"/>